<dbReference type="AlphaFoldDB" id="A0A517QHC1"/>
<name>A0A517QHC1_9PLAN</name>
<evidence type="ECO:0000256" key="2">
    <source>
        <dbReference type="SAM" id="Phobius"/>
    </source>
</evidence>
<keyword evidence="2" id="KW-0472">Membrane</keyword>
<dbReference type="EMBL" id="CP036267">
    <property type="protein sequence ID" value="QDT31029.1"/>
    <property type="molecule type" value="Genomic_DNA"/>
</dbReference>
<accession>A0A517QHC1</accession>
<gene>
    <name evidence="3" type="ORF">Mal48_02590</name>
</gene>
<feature type="transmembrane region" description="Helical" evidence="2">
    <location>
        <begin position="44"/>
        <end position="66"/>
    </location>
</feature>
<sequence>MSETPNPTPDDQSELPREGDSSQEDVTVDLPTDLPPVEPPSAGMIIQLFLVPAIIVALIVGVYAVFGQLASQELDWRQLVTDVRSENPHVRWRGALGLAHMLDADAQRGEKSQQLNANPEIATAFAELYAEFIDLDDLSEEELKNLEFLSKALGRMQVQSAVIPVFREGIKETRNHEVRKHSLIGLSMFAGNLQQSGQTLSDPELVNELIEISKEGDRLFRHQGAYALGLFPTAESQARLVALLSDPDLMTRMNAAVGLSRNGSVEGVDVFFDLLKDGANWGLDPKQVKTEEQESEYFERVLMLINSIKALEELEEKLTSDQKTELLKLLDPLSDTVKDTLLKSQIIELKAALNK</sequence>
<dbReference type="Gene3D" id="1.25.10.10">
    <property type="entry name" value="Leucine-rich Repeat Variant"/>
    <property type="match status" value="1"/>
</dbReference>
<protein>
    <recommendedName>
        <fullName evidence="5">HEAT repeat protein</fullName>
    </recommendedName>
</protein>
<keyword evidence="2" id="KW-0812">Transmembrane</keyword>
<feature type="region of interest" description="Disordered" evidence="1">
    <location>
        <begin position="1"/>
        <end position="35"/>
    </location>
</feature>
<evidence type="ECO:0000313" key="4">
    <source>
        <dbReference type="Proteomes" id="UP000315724"/>
    </source>
</evidence>
<dbReference type="InterPro" id="IPR016024">
    <property type="entry name" value="ARM-type_fold"/>
</dbReference>
<keyword evidence="2" id="KW-1133">Transmembrane helix</keyword>
<proteinExistence type="predicted"/>
<dbReference type="Proteomes" id="UP000315724">
    <property type="component" value="Chromosome"/>
</dbReference>
<reference evidence="3 4" key="1">
    <citation type="submission" date="2019-02" db="EMBL/GenBank/DDBJ databases">
        <title>Deep-cultivation of Planctomycetes and their phenomic and genomic characterization uncovers novel biology.</title>
        <authorList>
            <person name="Wiegand S."/>
            <person name="Jogler M."/>
            <person name="Boedeker C."/>
            <person name="Pinto D."/>
            <person name="Vollmers J."/>
            <person name="Rivas-Marin E."/>
            <person name="Kohn T."/>
            <person name="Peeters S.H."/>
            <person name="Heuer A."/>
            <person name="Rast P."/>
            <person name="Oberbeckmann S."/>
            <person name="Bunk B."/>
            <person name="Jeske O."/>
            <person name="Meyerdierks A."/>
            <person name="Storesund J.E."/>
            <person name="Kallscheuer N."/>
            <person name="Luecker S."/>
            <person name="Lage O.M."/>
            <person name="Pohl T."/>
            <person name="Merkel B.J."/>
            <person name="Hornburger P."/>
            <person name="Mueller R.-W."/>
            <person name="Bruemmer F."/>
            <person name="Labrenz M."/>
            <person name="Spormann A.M."/>
            <person name="Op den Camp H."/>
            <person name="Overmann J."/>
            <person name="Amann R."/>
            <person name="Jetten M.S.M."/>
            <person name="Mascher T."/>
            <person name="Medema M.H."/>
            <person name="Devos D.P."/>
            <person name="Kaster A.-K."/>
            <person name="Ovreas L."/>
            <person name="Rohde M."/>
            <person name="Galperin M.Y."/>
            <person name="Jogler C."/>
        </authorList>
    </citation>
    <scope>NUCLEOTIDE SEQUENCE [LARGE SCALE GENOMIC DNA]</scope>
    <source>
        <strain evidence="3 4">Mal48</strain>
    </source>
</reference>
<dbReference type="KEGG" id="tpol:Mal48_02590"/>
<evidence type="ECO:0000313" key="3">
    <source>
        <dbReference type="EMBL" id="QDT31029.1"/>
    </source>
</evidence>
<dbReference type="InterPro" id="IPR011989">
    <property type="entry name" value="ARM-like"/>
</dbReference>
<organism evidence="3 4">
    <name type="scientific">Thalassoglobus polymorphus</name>
    <dbReference type="NCBI Taxonomy" id="2527994"/>
    <lineage>
        <taxon>Bacteria</taxon>
        <taxon>Pseudomonadati</taxon>
        <taxon>Planctomycetota</taxon>
        <taxon>Planctomycetia</taxon>
        <taxon>Planctomycetales</taxon>
        <taxon>Planctomycetaceae</taxon>
        <taxon>Thalassoglobus</taxon>
    </lineage>
</organism>
<keyword evidence="4" id="KW-1185">Reference proteome</keyword>
<dbReference type="SUPFAM" id="SSF48371">
    <property type="entry name" value="ARM repeat"/>
    <property type="match status" value="1"/>
</dbReference>
<dbReference type="Pfam" id="PF13646">
    <property type="entry name" value="HEAT_2"/>
    <property type="match status" value="1"/>
</dbReference>
<evidence type="ECO:0008006" key="5">
    <source>
        <dbReference type="Google" id="ProtNLM"/>
    </source>
</evidence>
<evidence type="ECO:0000256" key="1">
    <source>
        <dbReference type="SAM" id="MobiDB-lite"/>
    </source>
</evidence>